<proteinExistence type="predicted"/>
<dbReference type="Proteomes" id="UP001319045">
    <property type="component" value="Chromosome"/>
</dbReference>
<dbReference type="RefSeq" id="WP_207154214.1">
    <property type="nucleotide sequence ID" value="NZ_AP024484.1"/>
</dbReference>
<reference evidence="1 2" key="1">
    <citation type="journal article" date="2022" name="Int. J. Syst. Evol. Microbiol.">
        <title>Prevotella herbatica sp. nov., a plant polysaccharide-decomposing anaerobic bacterium isolated from a methanogenic reactor.</title>
        <authorList>
            <person name="Uek A."/>
            <person name="Tonouchi A."/>
            <person name="Kaku N."/>
            <person name="Ueki K."/>
        </authorList>
    </citation>
    <scope>NUCLEOTIDE SEQUENCE [LARGE SCALE GENOMIC DNA]</scope>
    <source>
        <strain evidence="1 2">WR041</strain>
    </source>
</reference>
<protein>
    <submittedName>
        <fullName evidence="1">Uncharacterized protein</fullName>
    </submittedName>
</protein>
<organism evidence="1 2">
    <name type="scientific">Prevotella herbatica</name>
    <dbReference type="NCBI Taxonomy" id="2801997"/>
    <lineage>
        <taxon>Bacteria</taxon>
        <taxon>Pseudomonadati</taxon>
        <taxon>Bacteroidota</taxon>
        <taxon>Bacteroidia</taxon>
        <taxon>Bacteroidales</taxon>
        <taxon>Prevotellaceae</taxon>
        <taxon>Prevotella</taxon>
    </lineage>
</organism>
<dbReference type="EMBL" id="AP024484">
    <property type="protein sequence ID" value="BCS86645.1"/>
    <property type="molecule type" value="Genomic_DNA"/>
</dbReference>
<name>A0ABM7P1J3_9BACT</name>
<keyword evidence="2" id="KW-1185">Reference proteome</keyword>
<gene>
    <name evidence="1" type="ORF">prwr041_25380</name>
</gene>
<evidence type="ECO:0000313" key="1">
    <source>
        <dbReference type="EMBL" id="BCS86645.1"/>
    </source>
</evidence>
<evidence type="ECO:0000313" key="2">
    <source>
        <dbReference type="Proteomes" id="UP001319045"/>
    </source>
</evidence>
<accession>A0ABM7P1J3</accession>
<sequence length="634" mass="72665">MEIESIKIVGIAEPSSSNNARISVIGYLDTDWKFNHLTPSEAVEMFPSQGRVFAPHFQGKCPNLVHKCVFLGVQHSNNNGKDNYIWDWNNGIVEEYGIPILDVRNTISTDIAQSYDELKAKYTKDGAFYIGVDKYVYKIDESINRHYISRWKLNDLIDSDFDNFVTADDRHYFIIKDTISLKPEYVDMMSNKTLCCWITGEVLKKTWLELIGGGSSDNLMLAIREVIIGIKGTPKIIINSRINRVSEIVDDFSFSYEKLKQLVASPIMNQLIERSVEANYQHYINEEGGKFTNAFKQFKIDNEQKIIDAKARTEKKIAEINILAENAQMELGKAKVKLLEEERVLNIHIKDQISTIEKNDAIIKHQAEIFKRLSDNKQEIVRNFGMVKDVFSIFNNSNLEKKCVQNISTHSIRTIDLESEVIKSDDNFILRLSHYLECNNRLPNISKKIFGLLVGYDVLLFSDGKIVASLLNAIGCCKYFMFNVTPEVRSFFDVWNNGFEDIVRLSSEEPTKLHFFVMQNINTSYISCYLQPIVNMITGLEDTFPGTDIKFPGNLRILLISTDEEGLPLAKQCISNFGCLTKTKYTINECNEGHFNRMKPDNNGYLSAIQIMQIRESSPLISSDYESYLIDDEY</sequence>